<dbReference type="InterPro" id="IPR002941">
    <property type="entry name" value="DNA_methylase_N4/N6"/>
</dbReference>
<dbReference type="RefSeq" id="WP_248825281.1">
    <property type="nucleotide sequence ID" value="NZ_JALKFT010000013.1"/>
</dbReference>
<comment type="caution">
    <text evidence="5">The sequence shown here is derived from an EMBL/GenBank/DDBJ whole genome shotgun (WGS) entry which is preliminary data.</text>
</comment>
<accession>A0ABT0JZJ3</accession>
<dbReference type="SUPFAM" id="SSF53335">
    <property type="entry name" value="S-adenosyl-L-methionine-dependent methyltransferases"/>
    <property type="match status" value="1"/>
</dbReference>
<keyword evidence="1" id="KW-0489">Methyltransferase</keyword>
<keyword evidence="2" id="KW-0808">Transferase</keyword>
<dbReference type="Gene3D" id="3.40.50.150">
    <property type="entry name" value="Vaccinia Virus protein VP39"/>
    <property type="match status" value="2"/>
</dbReference>
<protein>
    <recommendedName>
        <fullName evidence="3">Methyltransferase</fullName>
        <ecNumber evidence="3">2.1.1.-</ecNumber>
    </recommendedName>
</protein>
<name>A0ABT0JZJ3_9ACTN</name>
<dbReference type="InterPro" id="IPR029063">
    <property type="entry name" value="SAM-dependent_MTases_sf"/>
</dbReference>
<dbReference type="EMBL" id="JALKFT010000013">
    <property type="protein sequence ID" value="MCK9876975.1"/>
    <property type="molecule type" value="Genomic_DNA"/>
</dbReference>
<dbReference type="Pfam" id="PF01555">
    <property type="entry name" value="N6_N4_Mtase"/>
    <property type="match status" value="1"/>
</dbReference>
<evidence type="ECO:0000256" key="3">
    <source>
        <dbReference type="RuleBase" id="RU362026"/>
    </source>
</evidence>
<evidence type="ECO:0000256" key="2">
    <source>
        <dbReference type="ARBA" id="ARBA00022679"/>
    </source>
</evidence>
<evidence type="ECO:0000313" key="6">
    <source>
        <dbReference type="Proteomes" id="UP001201873"/>
    </source>
</evidence>
<keyword evidence="6" id="KW-1185">Reference proteome</keyword>
<feature type="domain" description="DNA methylase N-4/N-6" evidence="4">
    <location>
        <begin position="34"/>
        <end position="93"/>
    </location>
</feature>
<evidence type="ECO:0000256" key="1">
    <source>
        <dbReference type="ARBA" id="ARBA00022603"/>
    </source>
</evidence>
<evidence type="ECO:0000259" key="4">
    <source>
        <dbReference type="Pfam" id="PF01555"/>
    </source>
</evidence>
<organism evidence="5 6">
    <name type="scientific">Frankia umida</name>
    <dbReference type="NCBI Taxonomy" id="573489"/>
    <lineage>
        <taxon>Bacteria</taxon>
        <taxon>Bacillati</taxon>
        <taxon>Actinomycetota</taxon>
        <taxon>Actinomycetes</taxon>
        <taxon>Frankiales</taxon>
        <taxon>Frankiaceae</taxon>
        <taxon>Frankia</taxon>
    </lineage>
</organism>
<gene>
    <name evidence="5" type="ORF">MXD59_14535</name>
</gene>
<dbReference type="EC" id="2.1.1.-" evidence="3"/>
<dbReference type="InterPro" id="IPR001091">
    <property type="entry name" value="RM_Methyltransferase"/>
</dbReference>
<sequence length="298" mass="31803">MTPPARPAPSYSLLPAGQQHPRLQRAGRYTPASMQHPARMLPALARQLITTYSQPGDLILDPMCGIGTSLVEATHLGRGSLGVDLEARWVSLARANLRLARGQGAPRTGQVFRGDARRLGAVIPDRYHGRISLLLTSPPYGQATHGIITAAPGRGVHKTDYRYSASPENLANTDLEGLLDGMSALFTAAHTLLRPGGLLALAVRPYRHAGVLVDLPGALVDLAADTGLHLHARAAALLAALRPDGALTPRATFFALHNIRTARAAGHPLHLIAHEDILLLRTPQHPPDRASDLPQHPS</sequence>
<proteinExistence type="inferred from homology"/>
<dbReference type="PRINTS" id="PR00508">
    <property type="entry name" value="S21N4MTFRASE"/>
</dbReference>
<reference evidence="5 6" key="1">
    <citation type="submission" date="2022-04" db="EMBL/GenBank/DDBJ databases">
        <title>Genome diversity in the genus Frankia.</title>
        <authorList>
            <person name="Carlos-Shanley C."/>
            <person name="Hahn D."/>
        </authorList>
    </citation>
    <scope>NUCLEOTIDE SEQUENCE [LARGE SCALE GENOMIC DNA]</scope>
    <source>
        <strain evidence="5 6">Ag45/Mut15</strain>
    </source>
</reference>
<comment type="similarity">
    <text evidence="3">Belongs to the N(4)/N(6)-methyltransferase family.</text>
</comment>
<evidence type="ECO:0000313" key="5">
    <source>
        <dbReference type="EMBL" id="MCK9876975.1"/>
    </source>
</evidence>
<dbReference type="Proteomes" id="UP001201873">
    <property type="component" value="Unassembled WGS sequence"/>
</dbReference>